<evidence type="ECO:0008006" key="3">
    <source>
        <dbReference type="Google" id="ProtNLM"/>
    </source>
</evidence>
<dbReference type="RefSeq" id="WP_181754190.1">
    <property type="nucleotide sequence ID" value="NZ_JACEIQ010000024.1"/>
</dbReference>
<comment type="caution">
    <text evidence="1">The sequence shown here is derived from an EMBL/GenBank/DDBJ whole genome shotgun (WGS) entry which is preliminary data.</text>
</comment>
<sequence length="455" mass="51313">MSPSLSILSNKGIAIGVIGPGLLVEKIRDTIKAFPSFQPVFKVYQQREEVCHLAQELMDQAEVLLIAEYHAYREVKGNLDFRIPVHYIPLTGAGLIRSLYRLKKSLSVKKVSLDSLSKQLVEQSFADLDESDVQISYFDGSSHAPIEEIFQFHQNQFTEGGCDAVLTGIKSVSERLSDCNIPNEWVIPTQQDIIVSLERALLSTETRRNKESQIVVGIIHIDDLNRVMERLISEHEIQKLKLDIHRMLLDYVQCLDGHLTALGGDEYLFFTTRGIFERETRGYKSIPLLKDVKKEFGISLSMGMGFGKSANEAGTHARLALRQSRELGGHVCFIVREDRSVIGPVEMGPPMVYELAVTDTELLEKAEKAGMSAVYLNKLMVQVARQGKTDFTAQELASIIGVTLRSTHRILLQWMDAKLVEIVGVEKISTKGRPRQIYRLTFLENFYDQNMTPPE</sequence>
<protein>
    <recommendedName>
        <fullName evidence="3">GGDEF domain-containing protein</fullName>
    </recommendedName>
</protein>
<dbReference type="Gene3D" id="3.30.70.270">
    <property type="match status" value="1"/>
</dbReference>
<dbReference type="Proteomes" id="UP000535491">
    <property type="component" value="Unassembled WGS sequence"/>
</dbReference>
<reference evidence="1 2" key="1">
    <citation type="submission" date="2020-07" db="EMBL/GenBank/DDBJ databases">
        <authorList>
            <person name="Feng H."/>
        </authorList>
    </citation>
    <scope>NUCLEOTIDE SEQUENCE [LARGE SCALE GENOMIC DNA]</scope>
    <source>
        <strain evidence="2">s-10</strain>
    </source>
</reference>
<name>A0A7W1WUB5_9BACL</name>
<accession>A0A7W1WUB5</accession>
<dbReference type="EMBL" id="JACEIQ010000024">
    <property type="protein sequence ID" value="MBA4496092.1"/>
    <property type="molecule type" value="Genomic_DNA"/>
</dbReference>
<organism evidence="1 2">
    <name type="scientific">Paenactinomyces guangxiensis</name>
    <dbReference type="NCBI Taxonomy" id="1490290"/>
    <lineage>
        <taxon>Bacteria</taxon>
        <taxon>Bacillati</taxon>
        <taxon>Bacillota</taxon>
        <taxon>Bacilli</taxon>
        <taxon>Bacillales</taxon>
        <taxon>Thermoactinomycetaceae</taxon>
        <taxon>Paenactinomyces</taxon>
    </lineage>
</organism>
<evidence type="ECO:0000313" key="2">
    <source>
        <dbReference type="Proteomes" id="UP000535491"/>
    </source>
</evidence>
<dbReference type="AlphaFoldDB" id="A0A7W1WUB5"/>
<gene>
    <name evidence="1" type="ORF">H1191_17575</name>
</gene>
<dbReference type="InterPro" id="IPR043128">
    <property type="entry name" value="Rev_trsase/Diguanyl_cyclase"/>
</dbReference>
<dbReference type="Pfam" id="PF24898">
    <property type="entry name" value="GGDEF_GdpP"/>
    <property type="match status" value="1"/>
</dbReference>
<proteinExistence type="predicted"/>
<evidence type="ECO:0000313" key="1">
    <source>
        <dbReference type="EMBL" id="MBA4496092.1"/>
    </source>
</evidence>
<keyword evidence="2" id="KW-1185">Reference proteome</keyword>